<evidence type="ECO:0000313" key="3">
    <source>
        <dbReference type="Proteomes" id="UP000703269"/>
    </source>
</evidence>
<name>A0A9P3FWZ2_9APHY</name>
<dbReference type="EMBL" id="BPQB01000001">
    <property type="protein sequence ID" value="GJE84121.1"/>
    <property type="molecule type" value="Genomic_DNA"/>
</dbReference>
<feature type="region of interest" description="Disordered" evidence="1">
    <location>
        <begin position="260"/>
        <end position="299"/>
    </location>
</feature>
<protein>
    <submittedName>
        <fullName evidence="2">Uncharacterized protein</fullName>
    </submittedName>
</protein>
<feature type="compositionally biased region" description="Basic and acidic residues" evidence="1">
    <location>
        <begin position="629"/>
        <end position="648"/>
    </location>
</feature>
<feature type="compositionally biased region" description="Acidic residues" evidence="1">
    <location>
        <begin position="263"/>
        <end position="276"/>
    </location>
</feature>
<feature type="compositionally biased region" description="Low complexity" evidence="1">
    <location>
        <begin position="686"/>
        <end position="700"/>
    </location>
</feature>
<feature type="compositionally biased region" description="Basic residues" evidence="1">
    <location>
        <begin position="649"/>
        <end position="660"/>
    </location>
</feature>
<sequence length="1017" mass="109169">MSAFSRLQLAKALIEYDNDALPFEERKDAGQSAIFMSLRRNLPSRAAALSQARRSTDYLGVPLPSDVVDNGSVGSRQSARKSLASIDALRNPFGRDSTHEGPLEDEVEVDLSSWGLDALMDSKKKGKGVKRQVSDGRTVLPNPHEGLQLQDTPGRKRPTANARTMSMGHIPLMGTGSQDQLDDFGVGGAFLEAKSTMPTASTSALGPRRHSVGNPLDFAGVRVTDPALHRRRASEHALIDSIPITPPLHAVPFPQELGGAPDADVEEGGLAYDDEPGTSSATKDAFSVPLPPPERASRFDPKVLSAQRERVVSTASLGTRVFSPSPDSGSPRPESVFSGRPPQPGRDRPYSRLELMRPKLLIMPSPLQQSVPTPGKPTPQMRDGFELTTDGPPLPPEARTFGAGRSTSSLLSPSHTGDGFTPNPRASMTLSQLTFRNTLMVDGQRDVAFKDIEDRLKWATQDGEQAALDIPNDSTPGLPTMEVTDADADAPRGKRLPGKLYGKSLIDDLEARKAEMKGKQRVFTGDQRPSMMARPSMHRSSTLIDPDSLKQRPTSTFVALDSAQSVPGLSRRNSAHTKTLITFDDEIPGAPRGALLPADSRAGGISGTRSVFGVDTLWERELAKLREMEAREKAEEEERQKREEDEAGKHKRGKGKRKGKGKEAATSALDTSPSVLSPSASQVQDSPYPAAAASPETPASVQKRVVRRAPPPPADGEDDEDEESDSSSVAGRPFGGPRTDGWHSGSDDERPRPQPRRTTGSGPRFVDNLPPRFRALQQQQQLELGDDESSEEDLPLVATIGRAAQRATRGSFSGLRVPGGGAADESSDEERPLSQLIDKTKQKLPSPTQSHGPGAGLFESIGASLGSTLKVGGAARGGEDEDEDDTPLGLRASRLFPGSQASAAGGAGEDDDERPLALHPEQIRRSQFFVSAAQQQAQAQQQMMMQAQAAAAAQMQMHQSMMFGAPSIMSAPFYGPPMAAPALMMPPQLPSPPPVQDTAKLNRVDKWRHDVAVEGEH</sequence>
<comment type="caution">
    <text evidence="2">The sequence shown here is derived from an EMBL/GenBank/DDBJ whole genome shotgun (WGS) entry which is preliminary data.</text>
</comment>
<reference evidence="2 3" key="1">
    <citation type="submission" date="2021-08" db="EMBL/GenBank/DDBJ databases">
        <title>Draft Genome Sequence of Phanerochaete sordida strain YK-624.</title>
        <authorList>
            <person name="Mori T."/>
            <person name="Dohra H."/>
            <person name="Suzuki T."/>
            <person name="Kawagishi H."/>
            <person name="Hirai H."/>
        </authorList>
    </citation>
    <scope>NUCLEOTIDE SEQUENCE [LARGE SCALE GENOMIC DNA]</scope>
    <source>
        <strain evidence="2 3">YK-624</strain>
    </source>
</reference>
<evidence type="ECO:0000313" key="2">
    <source>
        <dbReference type="EMBL" id="GJE84121.1"/>
    </source>
</evidence>
<feature type="region of interest" description="Disordered" evidence="1">
    <location>
        <begin position="529"/>
        <end position="549"/>
    </location>
</feature>
<feature type="compositionally biased region" description="Acidic residues" evidence="1">
    <location>
        <begin position="784"/>
        <end position="794"/>
    </location>
</feature>
<dbReference type="AlphaFoldDB" id="A0A9P3FWZ2"/>
<feature type="compositionally biased region" description="Polar residues" evidence="1">
    <location>
        <begin position="668"/>
        <end position="685"/>
    </location>
</feature>
<feature type="compositionally biased region" description="Acidic residues" evidence="1">
    <location>
        <begin position="715"/>
        <end position="725"/>
    </location>
</feature>
<evidence type="ECO:0000256" key="1">
    <source>
        <dbReference type="SAM" id="MobiDB-lite"/>
    </source>
</evidence>
<organism evidence="2 3">
    <name type="scientific">Phanerochaete sordida</name>
    <dbReference type="NCBI Taxonomy" id="48140"/>
    <lineage>
        <taxon>Eukaryota</taxon>
        <taxon>Fungi</taxon>
        <taxon>Dikarya</taxon>
        <taxon>Basidiomycota</taxon>
        <taxon>Agaricomycotina</taxon>
        <taxon>Agaricomycetes</taxon>
        <taxon>Polyporales</taxon>
        <taxon>Phanerochaetaceae</taxon>
        <taxon>Phanerochaete</taxon>
    </lineage>
</organism>
<feature type="region of interest" description="Disordered" evidence="1">
    <location>
        <begin position="315"/>
        <end position="349"/>
    </location>
</feature>
<keyword evidence="3" id="KW-1185">Reference proteome</keyword>
<dbReference type="OrthoDB" id="2564267at2759"/>
<proteinExistence type="predicted"/>
<feature type="region of interest" description="Disordered" evidence="1">
    <location>
        <begin position="123"/>
        <end position="160"/>
    </location>
</feature>
<accession>A0A9P3FWZ2</accession>
<gene>
    <name evidence="2" type="ORF">PsYK624_001960</name>
</gene>
<feature type="region of interest" description="Disordered" evidence="1">
    <location>
        <begin position="365"/>
        <end position="426"/>
    </location>
</feature>
<feature type="region of interest" description="Disordered" evidence="1">
    <location>
        <begin position="629"/>
        <end position="921"/>
    </location>
</feature>
<feature type="compositionally biased region" description="Polar residues" evidence="1">
    <location>
        <begin position="405"/>
        <end position="415"/>
    </location>
</feature>
<dbReference type="Proteomes" id="UP000703269">
    <property type="component" value="Unassembled WGS sequence"/>
</dbReference>